<evidence type="ECO:0000313" key="2">
    <source>
        <dbReference type="EMBL" id="HFC97508.1"/>
    </source>
</evidence>
<comment type="caution">
    <text evidence="2">The sequence shown here is derived from an EMBL/GenBank/DDBJ whole genome shotgun (WGS) entry which is preliminary data.</text>
</comment>
<dbReference type="AlphaFoldDB" id="A0A7C3CXF5"/>
<sequence>MFDRFCPEWFEEWFRRKFPPEAEPYAPLYVAERLRVDKNVVYRALLCGELEGIKPSPGRWVIPREALRRWLLERYSLNLPED</sequence>
<dbReference type="EMBL" id="DRMH01000038">
    <property type="protein sequence ID" value="HFC97508.1"/>
    <property type="molecule type" value="Genomic_DNA"/>
</dbReference>
<gene>
    <name evidence="2" type="ORF">ENJ40_03480</name>
</gene>
<evidence type="ECO:0000259" key="1">
    <source>
        <dbReference type="Pfam" id="PF12728"/>
    </source>
</evidence>
<feature type="domain" description="Helix-turn-helix" evidence="1">
    <location>
        <begin position="30"/>
        <end position="74"/>
    </location>
</feature>
<name>A0A7C3CXF5_9BACT</name>
<keyword evidence="2" id="KW-0238">DNA-binding</keyword>
<organism evidence="2">
    <name type="scientific">Thermosulfurimonas dismutans</name>
    <dbReference type="NCBI Taxonomy" id="999894"/>
    <lineage>
        <taxon>Bacteria</taxon>
        <taxon>Pseudomonadati</taxon>
        <taxon>Thermodesulfobacteriota</taxon>
        <taxon>Thermodesulfobacteria</taxon>
        <taxon>Thermodesulfobacteriales</taxon>
        <taxon>Thermodesulfobacteriaceae</taxon>
        <taxon>Thermosulfurimonas</taxon>
    </lineage>
</organism>
<protein>
    <submittedName>
        <fullName evidence="2">DNA-binding protein</fullName>
    </submittedName>
</protein>
<dbReference type="Pfam" id="PF12728">
    <property type="entry name" value="HTH_17"/>
    <property type="match status" value="1"/>
</dbReference>
<dbReference type="Proteomes" id="UP000886043">
    <property type="component" value="Unassembled WGS sequence"/>
</dbReference>
<dbReference type="GO" id="GO:0003677">
    <property type="term" value="F:DNA binding"/>
    <property type="evidence" value="ECO:0007669"/>
    <property type="project" value="UniProtKB-KW"/>
</dbReference>
<dbReference type="InterPro" id="IPR041657">
    <property type="entry name" value="HTH_17"/>
</dbReference>
<proteinExistence type="predicted"/>
<reference evidence="2" key="1">
    <citation type="journal article" date="2020" name="mSystems">
        <title>Genome- and Community-Level Interaction Insights into Carbon Utilization and Element Cycling Functions of Hydrothermarchaeota in Hydrothermal Sediment.</title>
        <authorList>
            <person name="Zhou Z."/>
            <person name="Liu Y."/>
            <person name="Xu W."/>
            <person name="Pan J."/>
            <person name="Luo Z.H."/>
            <person name="Li M."/>
        </authorList>
    </citation>
    <scope>NUCLEOTIDE SEQUENCE [LARGE SCALE GENOMIC DNA]</scope>
    <source>
        <strain evidence="2">HyVt-483</strain>
    </source>
</reference>
<accession>A0A7C3CXF5</accession>